<dbReference type="VEuPathDB" id="HostDB:ENSMMUG00000061015"/>
<dbReference type="Bgee" id="ENSMMUG00000061015">
    <property type="expression patterns" value="Expressed in colon and 15 other cell types or tissues"/>
</dbReference>
<keyword evidence="2" id="KW-0812">Transmembrane</keyword>
<keyword evidence="3" id="KW-0732">Signal</keyword>
<evidence type="ECO:0000256" key="1">
    <source>
        <dbReference type="ARBA" id="ARBA00023157"/>
    </source>
</evidence>
<dbReference type="InterPro" id="IPR018154">
    <property type="entry name" value="TLV/ENV_coat_polyprotein"/>
</dbReference>
<keyword evidence="1" id="KW-1015">Disulfide bond</keyword>
<dbReference type="AlphaFoldDB" id="A0A5F7ZHL3"/>
<evidence type="ECO:0000256" key="3">
    <source>
        <dbReference type="SAM" id="SignalP"/>
    </source>
</evidence>
<accession>A0A5F7ZHL3</accession>
<dbReference type="SUPFAM" id="SSF58069">
    <property type="entry name" value="Virus ectodomain"/>
    <property type="match status" value="1"/>
</dbReference>
<dbReference type="PANTHER" id="PTHR10424">
    <property type="entry name" value="VIRAL ENVELOPE PROTEIN"/>
    <property type="match status" value="1"/>
</dbReference>
<keyword evidence="2" id="KW-0472">Membrane</keyword>
<dbReference type="CDD" id="cd09851">
    <property type="entry name" value="HTLV-1-like_HR1-HR2"/>
    <property type="match status" value="1"/>
</dbReference>
<dbReference type="InParanoid" id="A0A5F7ZHL3"/>
<gene>
    <name evidence="4" type="primary">LOC114674393</name>
</gene>
<dbReference type="OMA" id="SHANGTM"/>
<feature type="transmembrane region" description="Helical" evidence="2">
    <location>
        <begin position="509"/>
        <end position="530"/>
    </location>
</feature>
<evidence type="ECO:0008006" key="6">
    <source>
        <dbReference type="Google" id="ProtNLM"/>
    </source>
</evidence>
<dbReference type="KEGG" id="mcc:114674393"/>
<dbReference type="RefSeq" id="XP_028696831.1">
    <property type="nucleotide sequence ID" value="XM_028840998.1"/>
</dbReference>
<evidence type="ECO:0000313" key="5">
    <source>
        <dbReference type="Proteomes" id="UP000006718"/>
    </source>
</evidence>
<dbReference type="OrthoDB" id="9540229at2759"/>
<dbReference type="Gene3D" id="1.10.287.210">
    <property type="match status" value="1"/>
</dbReference>
<evidence type="ECO:0000313" key="4">
    <source>
        <dbReference type="Ensembl" id="ENSMMUP00000064111.1"/>
    </source>
</evidence>
<dbReference type="GeneID" id="114674393"/>
<reference evidence="4" key="2">
    <citation type="submission" date="2019-01" db="EMBL/GenBank/DDBJ databases">
        <authorList>
            <person name="Graves T."/>
            <person name="Eichler E.E."/>
            <person name="Wilson R.K."/>
        </authorList>
    </citation>
    <scope>NUCLEOTIDE SEQUENCE [LARGE SCALE GENOMIC DNA]</scope>
    <source>
        <strain evidence="4">17573</strain>
    </source>
</reference>
<proteinExistence type="predicted"/>
<dbReference type="GeneTree" id="ENSGT00690000102286"/>
<keyword evidence="5" id="KW-1185">Reference proteome</keyword>
<name>A0A5F7ZHL3_MACMU</name>
<reference evidence="5" key="1">
    <citation type="journal article" date="2007" name="Science">
        <title>Evolutionary and biomedical insights from the rhesus macaque genome.</title>
        <authorList>
            <person name="Gibbs R.A."/>
            <person name="Rogers J."/>
            <person name="Katze M.G."/>
            <person name="Bumgarner R."/>
            <person name="Weinstock G.M."/>
            <person name="Mardis E.R."/>
            <person name="Remington K.A."/>
            <person name="Strausberg R.L."/>
            <person name="Venter J.C."/>
            <person name="Wilson R.K."/>
            <person name="Batzer M.A."/>
            <person name="Bustamante C.D."/>
            <person name="Eichler E.E."/>
            <person name="Hahn M.W."/>
            <person name="Hardison R.C."/>
            <person name="Makova K.D."/>
            <person name="Miller W."/>
            <person name="Milosavljevic A."/>
            <person name="Palermo R.E."/>
            <person name="Siepel A."/>
            <person name="Sikela J.M."/>
            <person name="Attaway T."/>
            <person name="Bell S."/>
            <person name="Bernard K.E."/>
            <person name="Buhay C.J."/>
            <person name="Chandrabose M.N."/>
            <person name="Dao M."/>
            <person name="Davis C."/>
            <person name="Delehaunty K.D."/>
            <person name="Ding Y."/>
            <person name="Dinh H.H."/>
            <person name="Dugan-Rocha S."/>
            <person name="Fulton L.A."/>
            <person name="Gabisi R.A."/>
            <person name="Garner T.T."/>
            <person name="Godfrey J."/>
            <person name="Hawes A.C."/>
            <person name="Hernandez J."/>
            <person name="Hines S."/>
            <person name="Holder M."/>
            <person name="Hume J."/>
            <person name="Jhangiani S.N."/>
            <person name="Joshi V."/>
            <person name="Khan Z.M."/>
            <person name="Kirkness E.F."/>
            <person name="Cree A."/>
            <person name="Fowler R.G."/>
            <person name="Lee S."/>
            <person name="Lewis L.R."/>
            <person name="Li Z."/>
            <person name="Liu Y.-S."/>
            <person name="Moore S.M."/>
            <person name="Muzny D."/>
            <person name="Nazareth L.V."/>
            <person name="Ngo D.N."/>
            <person name="Okwuonu G.O."/>
            <person name="Pai G."/>
            <person name="Parker D."/>
            <person name="Paul H.A."/>
            <person name="Pfannkoch C."/>
            <person name="Pohl C.S."/>
            <person name="Rogers Y.-H.C."/>
            <person name="Ruiz S.J."/>
            <person name="Sabo A."/>
            <person name="Santibanez J."/>
            <person name="Schneider B.W."/>
            <person name="Smith S.M."/>
            <person name="Sodergren E."/>
            <person name="Svatek A.F."/>
            <person name="Utterback T.R."/>
            <person name="Vattathil S."/>
            <person name="Warren W."/>
            <person name="White C.S."/>
            <person name="Chinwalla A.T."/>
            <person name="Feng Y."/>
            <person name="Halpern A.L."/>
            <person name="Hillier L.W."/>
            <person name="Huang X."/>
            <person name="Minx P."/>
            <person name="Nelson J.O."/>
            <person name="Pepin K.H."/>
            <person name="Qin X."/>
            <person name="Sutton G.G."/>
            <person name="Venter E."/>
            <person name="Walenz B.P."/>
            <person name="Wallis J.W."/>
            <person name="Worley K.C."/>
            <person name="Yang S.-P."/>
            <person name="Jones S.M."/>
            <person name="Marra M.A."/>
            <person name="Rocchi M."/>
            <person name="Schein J.E."/>
            <person name="Baertsch R."/>
            <person name="Clarke L."/>
            <person name="Csuros M."/>
            <person name="Glasscock J."/>
            <person name="Harris R.A."/>
            <person name="Havlak P."/>
            <person name="Jackson A.R."/>
            <person name="Jiang H."/>
            <person name="Liu Y."/>
            <person name="Messina D.N."/>
            <person name="Shen Y."/>
            <person name="Song H.X.-Z."/>
            <person name="Wylie T."/>
            <person name="Zhang L."/>
            <person name="Birney E."/>
            <person name="Han K."/>
            <person name="Konkel M.K."/>
            <person name="Lee J."/>
            <person name="Smit A.F.A."/>
            <person name="Ullmer B."/>
            <person name="Wang H."/>
            <person name="Xing J."/>
            <person name="Burhans R."/>
            <person name="Cheng Z."/>
            <person name="Karro J.E."/>
            <person name="Ma J."/>
            <person name="Raney B."/>
            <person name="She X."/>
            <person name="Cox M.J."/>
            <person name="Demuth J.P."/>
            <person name="Dumas L.J."/>
            <person name="Han S.-G."/>
            <person name="Hopkins J."/>
            <person name="Karimpour-Fard A."/>
            <person name="Kim Y.H."/>
            <person name="Pollack J.R."/>
            <person name="Vinar T."/>
            <person name="Addo-Quaye C."/>
            <person name="Degenhardt J."/>
            <person name="Denby A."/>
            <person name="Hubisz M.J."/>
            <person name="Indap A."/>
            <person name="Kosiol C."/>
            <person name="Lahn B.T."/>
            <person name="Lawson H.A."/>
            <person name="Marklein A."/>
            <person name="Nielsen R."/>
            <person name="Vallender E.J."/>
            <person name="Clark A.G."/>
            <person name="Ferguson B."/>
            <person name="Hernandez R.D."/>
            <person name="Hirani K."/>
            <person name="Kehrer-Sawatzki H."/>
            <person name="Kolb J."/>
            <person name="Patil S."/>
            <person name="Pu L.-L."/>
            <person name="Ren Y."/>
            <person name="Smith D.G."/>
            <person name="Wheeler D.A."/>
            <person name="Schenck I."/>
            <person name="Ball E.V."/>
            <person name="Chen R."/>
            <person name="Cooper D.N."/>
            <person name="Giardine B."/>
            <person name="Hsu F."/>
            <person name="Kent W.J."/>
            <person name="Lesk A."/>
            <person name="Nelson D.L."/>
            <person name="O'brien W.E."/>
            <person name="Pruefer K."/>
            <person name="Stenson P.D."/>
            <person name="Wallace J.C."/>
            <person name="Ke H."/>
            <person name="Liu X.-M."/>
            <person name="Wang P."/>
            <person name="Xiang A.P."/>
            <person name="Yang F."/>
            <person name="Barber G.P."/>
            <person name="Haussler D."/>
            <person name="Karolchik D."/>
            <person name="Kern A.D."/>
            <person name="Kuhn R.M."/>
            <person name="Smith K.E."/>
            <person name="Zwieg A.S."/>
        </authorList>
    </citation>
    <scope>NUCLEOTIDE SEQUENCE [LARGE SCALE GENOMIC DNA]</scope>
    <source>
        <strain evidence="5">17573</strain>
    </source>
</reference>
<organism evidence="4 5">
    <name type="scientific">Macaca mulatta</name>
    <name type="common">Rhesus macaque</name>
    <dbReference type="NCBI Taxonomy" id="9544"/>
    <lineage>
        <taxon>Eukaryota</taxon>
        <taxon>Metazoa</taxon>
        <taxon>Chordata</taxon>
        <taxon>Craniata</taxon>
        <taxon>Vertebrata</taxon>
        <taxon>Euteleostomi</taxon>
        <taxon>Mammalia</taxon>
        <taxon>Eutheria</taxon>
        <taxon>Euarchontoglires</taxon>
        <taxon>Primates</taxon>
        <taxon>Haplorrhini</taxon>
        <taxon>Catarrhini</taxon>
        <taxon>Cercopithecidae</taxon>
        <taxon>Cercopithecinae</taxon>
        <taxon>Macaca</taxon>
    </lineage>
</organism>
<dbReference type="Pfam" id="PF00429">
    <property type="entry name" value="TLV_coat"/>
    <property type="match status" value="1"/>
</dbReference>
<sequence length="558" mass="61591">MSILSAPLLILSWLTIIPVTPLTTPNFVWRFSITETWTTNNQVHSVMQGTADCPPLGCQQAIYLNFTLSSLTPGYRPALCFLYDQTYYNCRNYWQEANVGCPYSYCNIHQLGWTGGRLQMTASIFTQDENTKKYRLLIKDPWDSRWASGVKGGLYSTVSSSYPTATIRVIRTYVQQIQFPKTVQALQNLTTVIQQREQKLQEQLNPPNNKDPFSWLALIRLGLNLSQAAGLKNLSQCFLCATLGKAPFLAVPLPAAFNTTNDSTGSLQSAPLSQVPLYHNPQSLPLPLCYSTPNSSWCNHTQAPSKTQTAPLGGYFWCNHTLSKTLNYTSLTQSLCVPVSLVPSLTLYGKGELSELTSQLTIPSQKIQKRAIFLPLVIGVSVASSLVASGLGTGALAYSIPSTQTLSTQLQAAIEASAESPASLQRQITSVAQVAARNRRALDDLTAEKGGTCLFLGEECCYYINESGLVDTNIQRLNKIKKELQQFNSPLVPGPPVWLLPIVQQMLPFLIPILIICIILCFAPIFIKFLRARVQENYSSFLQSNAPTPLHPTANLRP</sequence>
<dbReference type="PANTHER" id="PTHR10424:SF73">
    <property type="entry name" value="ENDOGENOUS RETROVIRUS GROUP FC1 ENV POLYPROTEIN-RELATED"/>
    <property type="match status" value="1"/>
</dbReference>
<reference evidence="4" key="3">
    <citation type="submission" date="2025-08" db="UniProtKB">
        <authorList>
            <consortium name="Ensembl"/>
        </authorList>
    </citation>
    <scope>IDENTIFICATION</scope>
    <source>
        <strain evidence="4">17573</strain>
    </source>
</reference>
<evidence type="ECO:0000256" key="2">
    <source>
        <dbReference type="SAM" id="Phobius"/>
    </source>
</evidence>
<feature type="signal peptide" evidence="3">
    <location>
        <begin position="1"/>
        <end position="21"/>
    </location>
</feature>
<protein>
    <recommendedName>
        <fullName evidence="6">Envelope polyprotein</fullName>
    </recommendedName>
</protein>
<feature type="chain" id="PRO_5023818103" description="Envelope polyprotein" evidence="3">
    <location>
        <begin position="22"/>
        <end position="558"/>
    </location>
</feature>
<dbReference type="Proteomes" id="UP000006718">
    <property type="component" value="Chromosome 20"/>
</dbReference>
<dbReference type="Ensembl" id="ENSMMUT00000103972.1">
    <property type="protein sequence ID" value="ENSMMUP00000064111.1"/>
    <property type="gene ID" value="ENSMMUG00000061015.1"/>
</dbReference>
<reference evidence="4" key="4">
    <citation type="submission" date="2025-09" db="UniProtKB">
        <authorList>
            <consortium name="Ensembl"/>
        </authorList>
    </citation>
    <scope>IDENTIFICATION</scope>
    <source>
        <strain evidence="4">17573</strain>
    </source>
</reference>
<keyword evidence="2" id="KW-1133">Transmembrane helix</keyword>